<dbReference type="OrthoDB" id="883200at2"/>
<dbReference type="Proteomes" id="UP000270291">
    <property type="component" value="Unassembled WGS sequence"/>
</dbReference>
<dbReference type="AlphaFoldDB" id="A0A428JXW2"/>
<sequence>MKDKRQLTPAVTGTGFQTATFIPMLCTHDQKVTPHSAGKVLSRDGVMIEVELRCRICGLEVIYATDQLPDGYQIYHIRVTGEDGPHLPAEFRPLAYIEEEFEVVGNSLQDAHERAEFACTLRFQGHRTTWFIDGATHLDERF</sequence>
<dbReference type="EMBL" id="RWIU01000010">
    <property type="protein sequence ID" value="RSK38984.1"/>
    <property type="molecule type" value="Genomic_DNA"/>
</dbReference>
<keyword evidence="2" id="KW-1185">Reference proteome</keyword>
<name>A0A428JXW2_9BACT</name>
<evidence type="ECO:0000313" key="1">
    <source>
        <dbReference type="EMBL" id="RSK38984.1"/>
    </source>
</evidence>
<dbReference type="RefSeq" id="WP_125440504.1">
    <property type="nucleotide sequence ID" value="NZ_RWIU01000010.1"/>
</dbReference>
<organism evidence="1 2">
    <name type="scientific">Hymenobacter perfusus</name>
    <dbReference type="NCBI Taxonomy" id="1236770"/>
    <lineage>
        <taxon>Bacteria</taxon>
        <taxon>Pseudomonadati</taxon>
        <taxon>Bacteroidota</taxon>
        <taxon>Cytophagia</taxon>
        <taxon>Cytophagales</taxon>
        <taxon>Hymenobacteraceae</taxon>
        <taxon>Hymenobacter</taxon>
    </lineage>
</organism>
<evidence type="ECO:0000313" key="2">
    <source>
        <dbReference type="Proteomes" id="UP000270291"/>
    </source>
</evidence>
<proteinExistence type="predicted"/>
<comment type="caution">
    <text evidence="1">The sequence shown here is derived from an EMBL/GenBank/DDBJ whole genome shotgun (WGS) entry which is preliminary data.</text>
</comment>
<gene>
    <name evidence="1" type="ORF">EI293_20905</name>
</gene>
<protein>
    <submittedName>
        <fullName evidence="1">Uncharacterized protein</fullName>
    </submittedName>
</protein>
<accession>A0A428JXW2</accession>
<reference evidence="1 2" key="1">
    <citation type="submission" date="2018-12" db="EMBL/GenBank/DDBJ databases">
        <authorList>
            <person name="Feng G."/>
            <person name="Zhu H."/>
        </authorList>
    </citation>
    <scope>NUCLEOTIDE SEQUENCE [LARGE SCALE GENOMIC DNA]</scope>
    <source>
        <strain evidence="1 2">LMG 26000</strain>
    </source>
</reference>